<dbReference type="InterPro" id="IPR004358">
    <property type="entry name" value="Sig_transdc_His_kin-like_C"/>
</dbReference>
<dbReference type="Gene3D" id="6.10.340.10">
    <property type="match status" value="1"/>
</dbReference>
<evidence type="ECO:0000256" key="5">
    <source>
        <dbReference type="ARBA" id="ARBA00022553"/>
    </source>
</evidence>
<gene>
    <name evidence="15" type="ORF">KHA97_08760</name>
</gene>
<organism evidence="15 16">
    <name type="scientific">Lederbergia citri</name>
    <dbReference type="NCBI Taxonomy" id="2833580"/>
    <lineage>
        <taxon>Bacteria</taxon>
        <taxon>Bacillati</taxon>
        <taxon>Bacillota</taxon>
        <taxon>Bacilli</taxon>
        <taxon>Bacillales</taxon>
        <taxon>Bacillaceae</taxon>
        <taxon>Lederbergia</taxon>
    </lineage>
</organism>
<accession>A0A942TC38</accession>
<dbReference type="RefSeq" id="WP_213124386.1">
    <property type="nucleotide sequence ID" value="NZ_JAGYPG010000002.1"/>
</dbReference>
<evidence type="ECO:0000313" key="15">
    <source>
        <dbReference type="EMBL" id="MBS4195146.1"/>
    </source>
</evidence>
<keyword evidence="12" id="KW-1133">Transmembrane helix</keyword>
<keyword evidence="8 15" id="KW-0418">Kinase</keyword>
<evidence type="ECO:0000256" key="1">
    <source>
        <dbReference type="ARBA" id="ARBA00000085"/>
    </source>
</evidence>
<dbReference type="GO" id="GO:0005886">
    <property type="term" value="C:plasma membrane"/>
    <property type="evidence" value="ECO:0007669"/>
    <property type="project" value="UniProtKB-SubCell"/>
</dbReference>
<dbReference type="EMBL" id="JAGYPG010000002">
    <property type="protein sequence ID" value="MBS4195146.1"/>
    <property type="molecule type" value="Genomic_DNA"/>
</dbReference>
<dbReference type="InterPro" id="IPR050640">
    <property type="entry name" value="Bact_2-comp_sensor_kinase"/>
</dbReference>
<dbReference type="InterPro" id="IPR003660">
    <property type="entry name" value="HAMP_dom"/>
</dbReference>
<keyword evidence="10" id="KW-0902">Two-component regulatory system</keyword>
<keyword evidence="4" id="KW-1003">Cell membrane</keyword>
<dbReference type="PRINTS" id="PR00344">
    <property type="entry name" value="BCTRLSENSOR"/>
</dbReference>
<dbReference type="SMART" id="SM00304">
    <property type="entry name" value="HAMP"/>
    <property type="match status" value="1"/>
</dbReference>
<keyword evidence="12" id="KW-0812">Transmembrane</keyword>
<dbReference type="InterPro" id="IPR036890">
    <property type="entry name" value="HATPase_C_sf"/>
</dbReference>
<dbReference type="Pfam" id="PF06580">
    <property type="entry name" value="His_kinase"/>
    <property type="match status" value="1"/>
</dbReference>
<keyword evidence="9" id="KW-0067">ATP-binding</keyword>
<evidence type="ECO:0000256" key="2">
    <source>
        <dbReference type="ARBA" id="ARBA00004651"/>
    </source>
</evidence>
<name>A0A942TC38_9BACI</name>
<comment type="caution">
    <text evidence="15">The sequence shown here is derived from an EMBL/GenBank/DDBJ whole genome shotgun (WGS) entry which is preliminary data.</text>
</comment>
<evidence type="ECO:0000256" key="4">
    <source>
        <dbReference type="ARBA" id="ARBA00022475"/>
    </source>
</evidence>
<dbReference type="PROSITE" id="PS50885">
    <property type="entry name" value="HAMP"/>
    <property type="match status" value="1"/>
</dbReference>
<dbReference type="InterPro" id="IPR010559">
    <property type="entry name" value="Sig_transdc_His_kin_internal"/>
</dbReference>
<evidence type="ECO:0000256" key="11">
    <source>
        <dbReference type="ARBA" id="ARBA00023136"/>
    </source>
</evidence>
<evidence type="ECO:0000313" key="16">
    <source>
        <dbReference type="Proteomes" id="UP000681414"/>
    </source>
</evidence>
<dbReference type="InterPro" id="IPR003594">
    <property type="entry name" value="HATPase_dom"/>
</dbReference>
<dbReference type="Proteomes" id="UP000681414">
    <property type="component" value="Unassembled WGS sequence"/>
</dbReference>
<comment type="subcellular location">
    <subcellularLocation>
        <location evidence="2">Cell membrane</location>
        <topology evidence="2">Multi-pass membrane protein</topology>
    </subcellularLocation>
</comment>
<dbReference type="PANTHER" id="PTHR34220:SF7">
    <property type="entry name" value="SENSOR HISTIDINE KINASE YPDA"/>
    <property type="match status" value="1"/>
</dbReference>
<feature type="domain" description="Histidine kinase" evidence="13">
    <location>
        <begin position="474"/>
        <end position="576"/>
    </location>
</feature>
<evidence type="ECO:0000256" key="7">
    <source>
        <dbReference type="ARBA" id="ARBA00022741"/>
    </source>
</evidence>
<dbReference type="EC" id="2.7.13.3" evidence="3"/>
<protein>
    <recommendedName>
        <fullName evidence="3">histidine kinase</fullName>
        <ecNumber evidence="3">2.7.13.3</ecNumber>
    </recommendedName>
</protein>
<evidence type="ECO:0000256" key="10">
    <source>
        <dbReference type="ARBA" id="ARBA00023012"/>
    </source>
</evidence>
<proteinExistence type="predicted"/>
<evidence type="ECO:0000259" key="13">
    <source>
        <dbReference type="PROSITE" id="PS50109"/>
    </source>
</evidence>
<evidence type="ECO:0000256" key="9">
    <source>
        <dbReference type="ARBA" id="ARBA00022840"/>
    </source>
</evidence>
<dbReference type="SUPFAM" id="SSF55874">
    <property type="entry name" value="ATPase domain of HSP90 chaperone/DNA topoisomerase II/histidine kinase"/>
    <property type="match status" value="1"/>
</dbReference>
<evidence type="ECO:0000256" key="8">
    <source>
        <dbReference type="ARBA" id="ARBA00022777"/>
    </source>
</evidence>
<keyword evidence="11 12" id="KW-0472">Membrane</keyword>
<feature type="transmembrane region" description="Helical" evidence="12">
    <location>
        <begin position="283"/>
        <end position="302"/>
    </location>
</feature>
<dbReference type="InterPro" id="IPR005467">
    <property type="entry name" value="His_kinase_dom"/>
</dbReference>
<keyword evidence="5" id="KW-0597">Phosphoprotein</keyword>
<dbReference type="AlphaFoldDB" id="A0A942TC38"/>
<evidence type="ECO:0000256" key="12">
    <source>
        <dbReference type="SAM" id="Phobius"/>
    </source>
</evidence>
<dbReference type="SMART" id="SM00387">
    <property type="entry name" value="HATPase_c"/>
    <property type="match status" value="1"/>
</dbReference>
<dbReference type="GO" id="GO:0000155">
    <property type="term" value="F:phosphorelay sensor kinase activity"/>
    <property type="evidence" value="ECO:0007669"/>
    <property type="project" value="InterPro"/>
</dbReference>
<dbReference type="GO" id="GO:0005524">
    <property type="term" value="F:ATP binding"/>
    <property type="evidence" value="ECO:0007669"/>
    <property type="project" value="UniProtKB-KW"/>
</dbReference>
<dbReference type="CDD" id="cd06225">
    <property type="entry name" value="HAMP"/>
    <property type="match status" value="1"/>
</dbReference>
<sequence>MRVSNLFNYFSTIKNKIFSVTLLLLFLFTLSGIILFYNFSKMYEERIYDESAESLLLSSTALDEELKKVEKLSFQISTDSIIQRYLRTIKVNYWDYHAYKTRMMLTDRLVYYTNLERYITSVQILDYHMENYVGGYDPAFHGDFSNYSKDIFQLHGGNVWESLEQNTLLSGRQIRRTENLQLDHLGLLGITIDMKSMLNQVLNLPQERSIVITKGKDVLYKDDFFESDITNVVDQDKKRQERGFLIHEMQGKKYFITFHLSSSSGLTYYNIVPYDNIAEKTKIFTHIMTLFIVLMIGLTVFVSRRAAQAISKPIEELTEKMKQVQNGKFEDLYFETDHYQKDEIGQMQKNFALMLEEIKGLIKENYQKQLIIKETQYKALQAQINPHFLYNTLDSINWLARMNKQDKISSLAEALGNMMRNIISKKAPLITIEEEFDIVHHYITIQKYRYENRLHFSVFGLEDIKKCSIPKLTIQPIIENAIQHGLEEIVSECDIVIHCEIDEDLLHIIVNDNGPGMDEETIETIFEGRIKSKGSGIGLYNINERIKLMFGDDYGIHIESKKGEGTTVTVTLPFMAR</sequence>
<dbReference type="Gene3D" id="3.30.565.10">
    <property type="entry name" value="Histidine kinase-like ATPase, C-terminal domain"/>
    <property type="match status" value="1"/>
</dbReference>
<dbReference type="Pfam" id="PF02518">
    <property type="entry name" value="HATPase_c"/>
    <property type="match status" value="1"/>
</dbReference>
<keyword evidence="16" id="KW-1185">Reference proteome</keyword>
<reference evidence="15 16" key="1">
    <citation type="submission" date="2021-05" db="EMBL/GenBank/DDBJ databases">
        <title>Novel Bacillus species.</title>
        <authorList>
            <person name="Liu G."/>
        </authorList>
    </citation>
    <scope>NUCLEOTIDE SEQUENCE [LARGE SCALE GENOMIC DNA]</scope>
    <source>
        <strain evidence="16">FJAT-49780</strain>
    </source>
</reference>
<dbReference type="PANTHER" id="PTHR34220">
    <property type="entry name" value="SENSOR HISTIDINE KINASE YPDA"/>
    <property type="match status" value="1"/>
</dbReference>
<feature type="domain" description="HAMP" evidence="14">
    <location>
        <begin position="308"/>
        <end position="363"/>
    </location>
</feature>
<keyword evidence="6" id="KW-0808">Transferase</keyword>
<feature type="transmembrane region" description="Helical" evidence="12">
    <location>
        <begin position="17"/>
        <end position="37"/>
    </location>
</feature>
<comment type="catalytic activity">
    <reaction evidence="1">
        <text>ATP + protein L-histidine = ADP + protein N-phospho-L-histidine.</text>
        <dbReference type="EC" id="2.7.13.3"/>
    </reaction>
</comment>
<evidence type="ECO:0000256" key="6">
    <source>
        <dbReference type="ARBA" id="ARBA00022679"/>
    </source>
</evidence>
<evidence type="ECO:0000256" key="3">
    <source>
        <dbReference type="ARBA" id="ARBA00012438"/>
    </source>
</evidence>
<dbReference type="SUPFAM" id="SSF158472">
    <property type="entry name" value="HAMP domain-like"/>
    <property type="match status" value="1"/>
</dbReference>
<keyword evidence="7" id="KW-0547">Nucleotide-binding</keyword>
<evidence type="ECO:0000259" key="14">
    <source>
        <dbReference type="PROSITE" id="PS50885"/>
    </source>
</evidence>
<dbReference type="Pfam" id="PF00672">
    <property type="entry name" value="HAMP"/>
    <property type="match status" value="1"/>
</dbReference>
<dbReference type="PROSITE" id="PS50109">
    <property type="entry name" value="HIS_KIN"/>
    <property type="match status" value="1"/>
</dbReference>